<sequence>MKNKTQNLFSFKTLVLASLLLMSTALLFSCSKDKDNSSPSKSHKLVFKAIGSSDVELESVTYGYGPDNNMTSKTSLSGTTWTSEEITAPAGTIVAVIGATADGLSASSELTVQIYVDGALKKEGKGTGKTLTAAATYNF</sequence>
<feature type="chain" id="PRO_5011690927" description="Binding domain-containing protein, N-terminal" evidence="1">
    <location>
        <begin position="28"/>
        <end position="139"/>
    </location>
</feature>
<gene>
    <name evidence="2" type="ORF">SAMN05192529_11348</name>
</gene>
<dbReference type="EMBL" id="FNQY01000013">
    <property type="protein sequence ID" value="SEA30708.1"/>
    <property type="molecule type" value="Genomic_DNA"/>
</dbReference>
<name>A0A1H4A4K3_9BACT</name>
<accession>A0A1H4A4K3</accession>
<dbReference type="PROSITE" id="PS51257">
    <property type="entry name" value="PROKAR_LIPOPROTEIN"/>
    <property type="match status" value="1"/>
</dbReference>
<evidence type="ECO:0008006" key="4">
    <source>
        <dbReference type="Google" id="ProtNLM"/>
    </source>
</evidence>
<evidence type="ECO:0000313" key="2">
    <source>
        <dbReference type="EMBL" id="SEA30708.1"/>
    </source>
</evidence>
<evidence type="ECO:0000313" key="3">
    <source>
        <dbReference type="Proteomes" id="UP000199041"/>
    </source>
</evidence>
<feature type="signal peptide" evidence="1">
    <location>
        <begin position="1"/>
        <end position="27"/>
    </location>
</feature>
<dbReference type="RefSeq" id="WP_091398586.1">
    <property type="nucleotide sequence ID" value="NZ_FNQY01000013.1"/>
</dbReference>
<protein>
    <recommendedName>
        <fullName evidence="4">Binding domain-containing protein, N-terminal</fullName>
    </recommendedName>
</protein>
<dbReference type="STRING" id="551991.SAMN05192529_11348"/>
<dbReference type="OrthoDB" id="713675at2"/>
<dbReference type="AlphaFoldDB" id="A0A1H4A4K3"/>
<keyword evidence="1" id="KW-0732">Signal</keyword>
<reference evidence="2 3" key="1">
    <citation type="submission" date="2016-10" db="EMBL/GenBank/DDBJ databases">
        <authorList>
            <person name="de Groot N.N."/>
        </authorList>
    </citation>
    <scope>NUCLEOTIDE SEQUENCE [LARGE SCALE GENOMIC DNA]</scope>
    <source>
        <strain evidence="2 3">Vu-144</strain>
    </source>
</reference>
<proteinExistence type="predicted"/>
<dbReference type="Proteomes" id="UP000199041">
    <property type="component" value="Unassembled WGS sequence"/>
</dbReference>
<organism evidence="2 3">
    <name type="scientific">Arachidicoccus rhizosphaerae</name>
    <dbReference type="NCBI Taxonomy" id="551991"/>
    <lineage>
        <taxon>Bacteria</taxon>
        <taxon>Pseudomonadati</taxon>
        <taxon>Bacteroidota</taxon>
        <taxon>Chitinophagia</taxon>
        <taxon>Chitinophagales</taxon>
        <taxon>Chitinophagaceae</taxon>
        <taxon>Arachidicoccus</taxon>
    </lineage>
</organism>
<evidence type="ECO:0000256" key="1">
    <source>
        <dbReference type="SAM" id="SignalP"/>
    </source>
</evidence>
<keyword evidence="3" id="KW-1185">Reference proteome</keyword>